<dbReference type="EMBL" id="BJZO01000016">
    <property type="protein sequence ID" value="GEO80772.1"/>
    <property type="molecule type" value="Genomic_DNA"/>
</dbReference>
<dbReference type="PANTHER" id="PTHR30535">
    <property type="entry name" value="VITAMIN B12-BINDING PROTEIN"/>
    <property type="match status" value="1"/>
</dbReference>
<evidence type="ECO:0000313" key="2">
    <source>
        <dbReference type="Proteomes" id="UP000321567"/>
    </source>
</evidence>
<keyword evidence="2" id="KW-1185">Reference proteome</keyword>
<dbReference type="Gene3D" id="3.40.50.1980">
    <property type="entry name" value="Nitrogenase molybdenum iron protein domain"/>
    <property type="match status" value="2"/>
</dbReference>
<comment type="caution">
    <text evidence="1">The sequence shown here is derived from an EMBL/GenBank/DDBJ whole genome shotgun (WGS) entry which is preliminary data.</text>
</comment>
<evidence type="ECO:0000313" key="1">
    <source>
        <dbReference type="EMBL" id="GEO80772.1"/>
    </source>
</evidence>
<dbReference type="Proteomes" id="UP000321567">
    <property type="component" value="Unassembled WGS sequence"/>
</dbReference>
<dbReference type="PANTHER" id="PTHR30535:SF34">
    <property type="entry name" value="MOLYBDATE-BINDING PROTEIN MOLA"/>
    <property type="match status" value="1"/>
</dbReference>
<accession>A0A512H5N9</accession>
<organism evidence="1 2">
    <name type="scientific">Pararhodospirillum oryzae</name>
    <dbReference type="NCBI Taxonomy" id="478448"/>
    <lineage>
        <taxon>Bacteria</taxon>
        <taxon>Pseudomonadati</taxon>
        <taxon>Pseudomonadota</taxon>
        <taxon>Alphaproteobacteria</taxon>
        <taxon>Rhodospirillales</taxon>
        <taxon>Rhodospirillaceae</taxon>
        <taxon>Pararhodospirillum</taxon>
    </lineage>
</organism>
<proteinExistence type="predicted"/>
<dbReference type="RefSeq" id="WP_147162821.1">
    <property type="nucleotide sequence ID" value="NZ_BJZO01000016.1"/>
</dbReference>
<sequence length="320" mass="33282">MKPWRERGRWRSRPRALGTATARAGLAALTLVLAGGEACAGPPALPRVASLSVCADQLVLALAAPEQIVSLSFQARDPALSLLAGRARGFARNRGSAEEVLKAGAQVVIGDAGLNAATLDLLTRLGVRTHALGLHTDLAAVDRETARVAALIGRPAEGAALIAAGRALHAAVAADPAAGTVATAAPPARPVVAAYLTPGGGSAGRDTFVDTLMREVGLDNLGARLGRTGWGPLDLELLVRHPPDRFVTSFFENAPPSRQRLSSRHPVLRRLLARTPPTVVESRAWVCSSWILAEAARQLARARAPLDLPGDGHSGPGDRP</sequence>
<dbReference type="InterPro" id="IPR050902">
    <property type="entry name" value="ABC_Transporter_SBP"/>
</dbReference>
<protein>
    <recommendedName>
        <fullName evidence="3">Fe/B12 periplasmic-binding domain-containing protein</fullName>
    </recommendedName>
</protein>
<evidence type="ECO:0008006" key="3">
    <source>
        <dbReference type="Google" id="ProtNLM"/>
    </source>
</evidence>
<dbReference type="AlphaFoldDB" id="A0A512H5N9"/>
<dbReference type="SUPFAM" id="SSF53807">
    <property type="entry name" value="Helical backbone' metal receptor"/>
    <property type="match status" value="1"/>
</dbReference>
<name>A0A512H5N9_9PROT</name>
<reference evidence="1 2" key="1">
    <citation type="submission" date="2019-07" db="EMBL/GenBank/DDBJ databases">
        <title>Whole genome shotgun sequence of Rhodospirillum oryzae NBRC 107573.</title>
        <authorList>
            <person name="Hosoyama A."/>
            <person name="Uohara A."/>
            <person name="Ohji S."/>
            <person name="Ichikawa N."/>
        </authorList>
    </citation>
    <scope>NUCLEOTIDE SEQUENCE [LARGE SCALE GENOMIC DNA]</scope>
    <source>
        <strain evidence="1 2">NBRC 107573</strain>
    </source>
</reference>
<dbReference type="OrthoDB" id="1632039at2"/>
<dbReference type="GO" id="GO:0071281">
    <property type="term" value="P:cellular response to iron ion"/>
    <property type="evidence" value="ECO:0007669"/>
    <property type="project" value="TreeGrafter"/>
</dbReference>
<dbReference type="CDD" id="cd00636">
    <property type="entry name" value="TroA-like"/>
    <property type="match status" value="1"/>
</dbReference>
<gene>
    <name evidence="1" type="ORF">ROR02_09030</name>
</gene>